<dbReference type="EMBL" id="JACHID010000012">
    <property type="protein sequence ID" value="MBB5022584.1"/>
    <property type="molecule type" value="Genomic_DNA"/>
</dbReference>
<dbReference type="RefSeq" id="WP_183733350.1">
    <property type="nucleotide sequence ID" value="NZ_JACHID010000012.1"/>
</dbReference>
<evidence type="ECO:0000259" key="1">
    <source>
        <dbReference type="Pfam" id="PF00534"/>
    </source>
</evidence>
<dbReference type="InterPro" id="IPR001296">
    <property type="entry name" value="Glyco_trans_1"/>
</dbReference>
<dbReference type="Pfam" id="PF13439">
    <property type="entry name" value="Glyco_transf_4"/>
    <property type="match status" value="1"/>
</dbReference>
<keyword evidence="4" id="KW-1185">Reference proteome</keyword>
<dbReference type="InterPro" id="IPR028098">
    <property type="entry name" value="Glyco_trans_4-like_N"/>
</dbReference>
<name>A0A7W7Y620_9BACT</name>
<dbReference type="PANTHER" id="PTHR45947">
    <property type="entry name" value="SULFOQUINOVOSYL TRANSFERASE SQD2"/>
    <property type="match status" value="1"/>
</dbReference>
<dbReference type="PANTHER" id="PTHR45947:SF3">
    <property type="entry name" value="SULFOQUINOVOSYL TRANSFERASE SQD2"/>
    <property type="match status" value="1"/>
</dbReference>
<feature type="domain" description="Glycosyltransferase subfamily 4-like N-terminal" evidence="2">
    <location>
        <begin position="14"/>
        <end position="173"/>
    </location>
</feature>
<dbReference type="Proteomes" id="UP000528322">
    <property type="component" value="Unassembled WGS sequence"/>
</dbReference>
<dbReference type="AlphaFoldDB" id="A0A7W7Y620"/>
<dbReference type="Gene3D" id="3.40.50.2000">
    <property type="entry name" value="Glycogen Phosphorylase B"/>
    <property type="match status" value="2"/>
</dbReference>
<keyword evidence="3" id="KW-0808">Transferase</keyword>
<dbReference type="EC" id="2.4.1.-" evidence="3"/>
<proteinExistence type="predicted"/>
<dbReference type="Pfam" id="PF00534">
    <property type="entry name" value="Glycos_transf_1"/>
    <property type="match status" value="1"/>
</dbReference>
<gene>
    <name evidence="3" type="ORF">HNR37_001922</name>
</gene>
<organism evidence="3 4">
    <name type="scientific">Desulfurispira natronophila</name>
    <dbReference type="NCBI Taxonomy" id="682562"/>
    <lineage>
        <taxon>Bacteria</taxon>
        <taxon>Pseudomonadati</taxon>
        <taxon>Chrysiogenota</taxon>
        <taxon>Chrysiogenia</taxon>
        <taxon>Chrysiogenales</taxon>
        <taxon>Chrysiogenaceae</taxon>
        <taxon>Desulfurispira</taxon>
    </lineage>
</organism>
<dbReference type="GO" id="GO:0016757">
    <property type="term" value="F:glycosyltransferase activity"/>
    <property type="evidence" value="ECO:0007669"/>
    <property type="project" value="UniProtKB-KW"/>
</dbReference>
<feature type="domain" description="Glycosyl transferase family 1" evidence="1">
    <location>
        <begin position="181"/>
        <end position="345"/>
    </location>
</feature>
<reference evidence="3 4" key="1">
    <citation type="submission" date="2020-08" db="EMBL/GenBank/DDBJ databases">
        <title>Genomic Encyclopedia of Type Strains, Phase IV (KMG-IV): sequencing the most valuable type-strain genomes for metagenomic binning, comparative biology and taxonomic classification.</title>
        <authorList>
            <person name="Goeker M."/>
        </authorList>
    </citation>
    <scope>NUCLEOTIDE SEQUENCE [LARGE SCALE GENOMIC DNA]</scope>
    <source>
        <strain evidence="3 4">DSM 22071</strain>
    </source>
</reference>
<accession>A0A7W7Y620</accession>
<sequence length="375" mass="42364">MRILQLGKYYPPDIGGIESLVMHLTEELNRRGIRSDVLCARKKIGSVTERSRGYQIWRTSSLGTFFSTAISPAMILRLKKVSTHYNVIHIHHPDPMANLALFLVKPKCHLVVHWHSDIVRQKRSLKLYAPLLQWMLRRADVIIVSSEAYMRGSAYLQMFRSKVKVIPYGINADAAHNVSKQDIHNLKKKFDDRKIFLSLGRLVYYKGLSYLVQATTHLTADHVIIIAGDGPQRSKLENLASELGVQNTVFFAGKLSDTERWAFLHSCEALVLPSVERSEAFGIVQVEAMACGKPVISTDIKHSGVGWVNKNNVTGLVVPPKDPKSLAKAIQTVTQDKKRYNQMCHNSLLRYQSTFHVDAFIDKVIDTYVDVLADD</sequence>
<keyword evidence="3" id="KW-0328">Glycosyltransferase</keyword>
<evidence type="ECO:0000313" key="4">
    <source>
        <dbReference type="Proteomes" id="UP000528322"/>
    </source>
</evidence>
<comment type="caution">
    <text evidence="3">The sequence shown here is derived from an EMBL/GenBank/DDBJ whole genome shotgun (WGS) entry which is preliminary data.</text>
</comment>
<dbReference type="InterPro" id="IPR050194">
    <property type="entry name" value="Glycosyltransferase_grp1"/>
</dbReference>
<evidence type="ECO:0000259" key="2">
    <source>
        <dbReference type="Pfam" id="PF13439"/>
    </source>
</evidence>
<protein>
    <submittedName>
        <fullName evidence="3">Rhamnosyl/mannosyltransferase</fullName>
        <ecNumber evidence="3">2.4.1.-</ecNumber>
    </submittedName>
</protein>
<evidence type="ECO:0000313" key="3">
    <source>
        <dbReference type="EMBL" id="MBB5022584.1"/>
    </source>
</evidence>
<dbReference type="SUPFAM" id="SSF53756">
    <property type="entry name" value="UDP-Glycosyltransferase/glycogen phosphorylase"/>
    <property type="match status" value="1"/>
</dbReference>